<evidence type="ECO:0000256" key="18">
    <source>
        <dbReference type="SAM" id="MobiDB-lite"/>
    </source>
</evidence>
<evidence type="ECO:0000256" key="8">
    <source>
        <dbReference type="ARBA" id="ARBA00022990"/>
    </source>
</evidence>
<keyword evidence="12" id="KW-0012">Acyltransferase</keyword>
<accession>A0A8H7ERL6</accession>
<feature type="domain" description="MYST-type HAT" evidence="19">
    <location>
        <begin position="102"/>
        <end position="385"/>
    </location>
</feature>
<evidence type="ECO:0000313" key="21">
    <source>
        <dbReference type="Proteomes" id="UP000605846"/>
    </source>
</evidence>
<feature type="compositionally biased region" description="Polar residues" evidence="18">
    <location>
        <begin position="1"/>
        <end position="22"/>
    </location>
</feature>
<comment type="catalytic activity">
    <reaction evidence="15">
        <text>L-lysyl-[protein] + acetyl-CoA = N(6)-acetyl-L-lysyl-[protein] + CoA + H(+)</text>
        <dbReference type="Rhea" id="RHEA:45948"/>
        <dbReference type="Rhea" id="RHEA-COMP:9752"/>
        <dbReference type="Rhea" id="RHEA-COMP:10731"/>
        <dbReference type="ChEBI" id="CHEBI:15378"/>
        <dbReference type="ChEBI" id="CHEBI:29969"/>
        <dbReference type="ChEBI" id="CHEBI:57287"/>
        <dbReference type="ChEBI" id="CHEBI:57288"/>
        <dbReference type="ChEBI" id="CHEBI:61930"/>
    </reaction>
    <physiologicalReaction direction="left-to-right" evidence="15">
        <dbReference type="Rhea" id="RHEA:45949"/>
    </physiologicalReaction>
</comment>
<reference evidence="20" key="1">
    <citation type="submission" date="2020-01" db="EMBL/GenBank/DDBJ databases">
        <title>Genome Sequencing of Three Apophysomyces-Like Fungal Strains Confirms a Novel Fungal Genus in the Mucoromycota with divergent Burkholderia-like Endosymbiotic Bacteria.</title>
        <authorList>
            <person name="Stajich J.E."/>
            <person name="Macias A.M."/>
            <person name="Carter-House D."/>
            <person name="Lovett B."/>
            <person name="Kasson L.R."/>
            <person name="Berry K."/>
            <person name="Grigoriev I."/>
            <person name="Chang Y."/>
            <person name="Spatafora J."/>
            <person name="Kasson M.T."/>
        </authorList>
    </citation>
    <scope>NUCLEOTIDE SEQUENCE</scope>
    <source>
        <strain evidence="20">NRRL A-21654</strain>
    </source>
</reference>
<keyword evidence="9" id="KW-0805">Transcription regulation</keyword>
<feature type="active site" description="Proton donor/acceptor" evidence="17">
    <location>
        <position position="280"/>
    </location>
</feature>
<dbReference type="PROSITE" id="PS51726">
    <property type="entry name" value="MYST_HAT"/>
    <property type="match status" value="1"/>
</dbReference>
<evidence type="ECO:0000256" key="5">
    <source>
        <dbReference type="ARBA" id="ARBA00022723"/>
    </source>
</evidence>
<comment type="catalytic activity">
    <reaction evidence="14">
        <text>(2E)-butenoyl-CoA + L-lysyl-[protein] = N(6)-(2E)-butenoyl-L-lysyl-[protein] + CoA + H(+)</text>
        <dbReference type="Rhea" id="RHEA:53908"/>
        <dbReference type="Rhea" id="RHEA-COMP:9752"/>
        <dbReference type="Rhea" id="RHEA-COMP:13707"/>
        <dbReference type="ChEBI" id="CHEBI:15378"/>
        <dbReference type="ChEBI" id="CHEBI:29969"/>
        <dbReference type="ChEBI" id="CHEBI:57287"/>
        <dbReference type="ChEBI" id="CHEBI:57332"/>
        <dbReference type="ChEBI" id="CHEBI:137954"/>
    </reaction>
    <physiologicalReaction direction="left-to-right" evidence="14">
        <dbReference type="Rhea" id="RHEA:53909"/>
    </physiologicalReaction>
</comment>
<dbReference type="GO" id="GO:0006355">
    <property type="term" value="P:regulation of DNA-templated transcription"/>
    <property type="evidence" value="ECO:0007669"/>
    <property type="project" value="InterPro"/>
</dbReference>
<evidence type="ECO:0000256" key="1">
    <source>
        <dbReference type="ARBA" id="ARBA00004123"/>
    </source>
</evidence>
<dbReference type="InterPro" id="IPR002717">
    <property type="entry name" value="HAT_MYST-type"/>
</dbReference>
<feature type="region of interest" description="Disordered" evidence="18">
    <location>
        <begin position="1"/>
        <end position="100"/>
    </location>
</feature>
<feature type="compositionally biased region" description="Basic and acidic residues" evidence="18">
    <location>
        <begin position="57"/>
        <end position="81"/>
    </location>
</feature>
<evidence type="ECO:0000256" key="14">
    <source>
        <dbReference type="ARBA" id="ARBA00047752"/>
    </source>
</evidence>
<evidence type="ECO:0000256" key="17">
    <source>
        <dbReference type="PIRSR" id="PIRSR602717-51"/>
    </source>
</evidence>
<evidence type="ECO:0000256" key="11">
    <source>
        <dbReference type="ARBA" id="ARBA00023242"/>
    </source>
</evidence>
<dbReference type="OrthoDB" id="787137at2759"/>
<dbReference type="InterPro" id="IPR050603">
    <property type="entry name" value="MYST_HAT"/>
</dbReference>
<protein>
    <recommendedName>
        <fullName evidence="3">histone acetyltransferase</fullName>
        <ecNumber evidence="3">2.3.1.48</ecNumber>
    </recommendedName>
</protein>
<keyword evidence="21" id="KW-1185">Reference proteome</keyword>
<dbReference type="Gene3D" id="3.30.60.60">
    <property type="entry name" value="N-acetyl transferase-like"/>
    <property type="match status" value="1"/>
</dbReference>
<dbReference type="Proteomes" id="UP000605846">
    <property type="component" value="Unassembled WGS sequence"/>
</dbReference>
<dbReference type="Pfam" id="PF01853">
    <property type="entry name" value="MOZ_SAS"/>
    <property type="match status" value="1"/>
</dbReference>
<evidence type="ECO:0000256" key="9">
    <source>
        <dbReference type="ARBA" id="ARBA00023015"/>
    </source>
</evidence>
<keyword evidence="10" id="KW-0804">Transcription</keyword>
<keyword evidence="5" id="KW-0479">Metal-binding</keyword>
<dbReference type="Gene3D" id="1.10.10.10">
    <property type="entry name" value="Winged helix-like DNA-binding domain superfamily/Winged helix DNA-binding domain"/>
    <property type="match status" value="1"/>
</dbReference>
<dbReference type="EC" id="2.3.1.48" evidence="3"/>
<dbReference type="EMBL" id="JABAYA010000146">
    <property type="protein sequence ID" value="KAF7723589.1"/>
    <property type="molecule type" value="Genomic_DNA"/>
</dbReference>
<keyword evidence="6" id="KW-0863">Zinc-finger</keyword>
<comment type="catalytic activity">
    <reaction evidence="13">
        <text>2-hydroxyisobutanoyl-CoA + L-lysyl-[protein] = N(6)-(2-hydroxyisobutanoyl)-L-lysyl-[protein] + CoA + H(+)</text>
        <dbReference type="Rhea" id="RHEA:24180"/>
        <dbReference type="Rhea" id="RHEA-COMP:9752"/>
        <dbReference type="Rhea" id="RHEA-COMP:15921"/>
        <dbReference type="ChEBI" id="CHEBI:15378"/>
        <dbReference type="ChEBI" id="CHEBI:29969"/>
        <dbReference type="ChEBI" id="CHEBI:57287"/>
        <dbReference type="ChEBI" id="CHEBI:131780"/>
        <dbReference type="ChEBI" id="CHEBI:144968"/>
    </reaction>
    <physiologicalReaction direction="left-to-right" evidence="13">
        <dbReference type="Rhea" id="RHEA:24181"/>
    </physiologicalReaction>
</comment>
<dbReference type="SUPFAM" id="SSF55729">
    <property type="entry name" value="Acyl-CoA N-acyltransferases (Nat)"/>
    <property type="match status" value="1"/>
</dbReference>
<evidence type="ECO:0000256" key="3">
    <source>
        <dbReference type="ARBA" id="ARBA00013184"/>
    </source>
</evidence>
<dbReference type="PANTHER" id="PTHR10615">
    <property type="entry name" value="HISTONE ACETYLTRANSFERASE"/>
    <property type="match status" value="1"/>
</dbReference>
<dbReference type="GO" id="GO:0046972">
    <property type="term" value="F:histone H4K16 acetyltransferase activity"/>
    <property type="evidence" value="ECO:0007669"/>
    <property type="project" value="TreeGrafter"/>
</dbReference>
<dbReference type="FunFam" id="3.40.630.30:FF:000002">
    <property type="entry name" value="Histone acetyltransferase"/>
    <property type="match status" value="1"/>
</dbReference>
<dbReference type="CDD" id="cd04301">
    <property type="entry name" value="NAT_SF"/>
    <property type="match status" value="1"/>
</dbReference>
<evidence type="ECO:0000313" key="20">
    <source>
        <dbReference type="EMBL" id="KAF7723589.1"/>
    </source>
</evidence>
<dbReference type="Gene3D" id="3.40.630.30">
    <property type="match status" value="1"/>
</dbReference>
<organism evidence="20 21">
    <name type="scientific">Apophysomyces ossiformis</name>
    <dbReference type="NCBI Taxonomy" id="679940"/>
    <lineage>
        <taxon>Eukaryota</taxon>
        <taxon>Fungi</taxon>
        <taxon>Fungi incertae sedis</taxon>
        <taxon>Mucoromycota</taxon>
        <taxon>Mucoromycotina</taxon>
        <taxon>Mucoromycetes</taxon>
        <taxon>Mucorales</taxon>
        <taxon>Mucorineae</taxon>
        <taxon>Mucoraceae</taxon>
        <taxon>Apophysomyces</taxon>
    </lineage>
</organism>
<keyword evidence="7" id="KW-0862">Zinc</keyword>
<keyword evidence="4" id="KW-0808">Transferase</keyword>
<dbReference type="GO" id="GO:0005634">
    <property type="term" value="C:nucleus"/>
    <property type="evidence" value="ECO:0007669"/>
    <property type="project" value="UniProtKB-SubCell"/>
</dbReference>
<keyword evidence="8" id="KW-0007">Acetylation</keyword>
<dbReference type="GO" id="GO:0008270">
    <property type="term" value="F:zinc ion binding"/>
    <property type="evidence" value="ECO:0007669"/>
    <property type="project" value="UniProtKB-KW"/>
</dbReference>
<dbReference type="Pfam" id="PF17772">
    <property type="entry name" value="zf-MYST"/>
    <property type="match status" value="1"/>
</dbReference>
<evidence type="ECO:0000259" key="19">
    <source>
        <dbReference type="PROSITE" id="PS51726"/>
    </source>
</evidence>
<dbReference type="PANTHER" id="PTHR10615:SF219">
    <property type="entry name" value="HISTONE ACETYLTRANSFERASE KAT5"/>
    <property type="match status" value="1"/>
</dbReference>
<name>A0A8H7ERL6_9FUNG</name>
<comment type="catalytic activity">
    <reaction evidence="16">
        <text>L-lysyl-[histone] + acetyl-CoA = N(6)-acetyl-L-lysyl-[histone] + CoA + H(+)</text>
        <dbReference type="Rhea" id="RHEA:21992"/>
        <dbReference type="Rhea" id="RHEA-COMP:9845"/>
        <dbReference type="Rhea" id="RHEA-COMP:11338"/>
        <dbReference type="ChEBI" id="CHEBI:15378"/>
        <dbReference type="ChEBI" id="CHEBI:29969"/>
        <dbReference type="ChEBI" id="CHEBI:57287"/>
        <dbReference type="ChEBI" id="CHEBI:57288"/>
        <dbReference type="ChEBI" id="CHEBI:61930"/>
        <dbReference type="EC" id="2.3.1.48"/>
    </reaction>
    <physiologicalReaction direction="left-to-right" evidence="16">
        <dbReference type="Rhea" id="RHEA:21993"/>
    </physiologicalReaction>
</comment>
<comment type="caution">
    <text evidence="20">The sequence shown here is derived from an EMBL/GenBank/DDBJ whole genome shotgun (WGS) entry which is preliminary data.</text>
</comment>
<evidence type="ECO:0000256" key="12">
    <source>
        <dbReference type="ARBA" id="ARBA00023315"/>
    </source>
</evidence>
<sequence>MGNKTARSSGQFKRNTRGSTSLAEDEENSKAGMTLVVPDSDDSCNPKLNKQLKLTKRKQESCHEHQVQKRERIGNDQDKPTESASLTRPRAHTPPLADTSLERKRNVNKVVFGKQEIRAWFYSPYPSEFGTYVERLYICEHCLLYMNEGTQLQAHKCHCKKRRPPGKVIYVRNKIKVFEIDGRDHKLYCQSLCLMAKLFLDHKTLYYDVEGFKFYVLTEQDNRRADHVVGYFSKEKISYDNYNLACIMVLPTHQRKGYGRLLIELSYELSKREGIIGSPEKPLSELGLLGYRSYWTATILSMLRTVHGQISIDTLCKKTHIHIDDVLDTLTRLGLLDFQKKRIITREDGVEMRVVDICITKAMIEEAITKYKAKSERKFDPQCMR</sequence>
<comment type="subcellular location">
    <subcellularLocation>
        <location evidence="1">Nucleus</location>
    </subcellularLocation>
</comment>
<keyword evidence="11" id="KW-0539">Nucleus</keyword>
<evidence type="ECO:0000256" key="10">
    <source>
        <dbReference type="ARBA" id="ARBA00023163"/>
    </source>
</evidence>
<evidence type="ECO:0000256" key="13">
    <source>
        <dbReference type="ARBA" id="ARBA00047557"/>
    </source>
</evidence>
<dbReference type="InterPro" id="IPR040706">
    <property type="entry name" value="Zf-MYST"/>
</dbReference>
<evidence type="ECO:0000256" key="2">
    <source>
        <dbReference type="ARBA" id="ARBA00010107"/>
    </source>
</evidence>
<dbReference type="GO" id="GO:0035267">
    <property type="term" value="C:NuA4 histone acetyltransferase complex"/>
    <property type="evidence" value="ECO:0007669"/>
    <property type="project" value="TreeGrafter"/>
</dbReference>
<evidence type="ECO:0000256" key="7">
    <source>
        <dbReference type="ARBA" id="ARBA00022833"/>
    </source>
</evidence>
<gene>
    <name evidence="20" type="ORF">EC973_001830</name>
</gene>
<dbReference type="AlphaFoldDB" id="A0A8H7ERL6"/>
<proteinExistence type="inferred from homology"/>
<dbReference type="FunFam" id="3.30.60.60:FF:000001">
    <property type="entry name" value="Histone acetyltransferase"/>
    <property type="match status" value="1"/>
</dbReference>
<comment type="similarity">
    <text evidence="2">Belongs to the MYST (SAS/MOZ) family.</text>
</comment>
<dbReference type="InterPro" id="IPR036388">
    <property type="entry name" value="WH-like_DNA-bd_sf"/>
</dbReference>
<dbReference type="InterPro" id="IPR016181">
    <property type="entry name" value="Acyl_CoA_acyltransferase"/>
</dbReference>
<evidence type="ECO:0000256" key="16">
    <source>
        <dbReference type="ARBA" id="ARBA00048940"/>
    </source>
</evidence>
<evidence type="ECO:0000256" key="6">
    <source>
        <dbReference type="ARBA" id="ARBA00022771"/>
    </source>
</evidence>
<evidence type="ECO:0000256" key="15">
    <source>
        <dbReference type="ARBA" id="ARBA00047787"/>
    </source>
</evidence>
<evidence type="ECO:0000256" key="4">
    <source>
        <dbReference type="ARBA" id="ARBA00022679"/>
    </source>
</evidence>